<reference evidence="1 2" key="1">
    <citation type="journal article" date="2020" name="IScience">
        <title>Genome Sequencing of the Endangered Kingdonia uniflora (Circaeasteraceae, Ranunculales) Reveals Potential Mechanisms of Evolutionary Specialization.</title>
        <authorList>
            <person name="Sun Y."/>
            <person name="Deng T."/>
            <person name="Zhang A."/>
            <person name="Moore M.J."/>
            <person name="Landis J.B."/>
            <person name="Lin N."/>
            <person name="Zhang H."/>
            <person name="Zhang X."/>
            <person name="Huang J."/>
            <person name="Zhang X."/>
            <person name="Sun H."/>
            <person name="Wang H."/>
        </authorList>
    </citation>
    <scope>NUCLEOTIDE SEQUENCE [LARGE SCALE GENOMIC DNA]</scope>
    <source>
        <strain evidence="1">TB1705</strain>
        <tissue evidence="1">Leaf</tissue>
    </source>
</reference>
<dbReference type="OrthoDB" id="1904319at2759"/>
<dbReference type="Proteomes" id="UP000541444">
    <property type="component" value="Unassembled WGS sequence"/>
</dbReference>
<organism evidence="1 2">
    <name type="scientific">Kingdonia uniflora</name>
    <dbReference type="NCBI Taxonomy" id="39325"/>
    <lineage>
        <taxon>Eukaryota</taxon>
        <taxon>Viridiplantae</taxon>
        <taxon>Streptophyta</taxon>
        <taxon>Embryophyta</taxon>
        <taxon>Tracheophyta</taxon>
        <taxon>Spermatophyta</taxon>
        <taxon>Magnoliopsida</taxon>
        <taxon>Ranunculales</taxon>
        <taxon>Circaeasteraceae</taxon>
        <taxon>Kingdonia</taxon>
    </lineage>
</organism>
<evidence type="ECO:0008006" key="3">
    <source>
        <dbReference type="Google" id="ProtNLM"/>
    </source>
</evidence>
<accession>A0A7J7LF24</accession>
<evidence type="ECO:0000313" key="1">
    <source>
        <dbReference type="EMBL" id="KAF6141223.1"/>
    </source>
</evidence>
<sequence>MLTIVLLSIEPEPIIGQTKTSAEFQFEPQPEQVKDLLDFRFKYTVYTKDAYDFNKEFNIGNLYRYRIELKNHIRSYAVVNKFNLKHVLSNEYKIMVRYKGHKCSWRIYDTRLVGSAIFRVSTYCSVHTYIRVETEGENAYKAASSRWVASIIKQKLRNDPNYKLSEIIDDM</sequence>
<protein>
    <recommendedName>
        <fullName evidence="3">Transposase MuDR plant domain-containing protein</fullName>
    </recommendedName>
</protein>
<comment type="caution">
    <text evidence="1">The sequence shown here is derived from an EMBL/GenBank/DDBJ whole genome shotgun (WGS) entry which is preliminary data.</text>
</comment>
<evidence type="ECO:0000313" key="2">
    <source>
        <dbReference type="Proteomes" id="UP000541444"/>
    </source>
</evidence>
<proteinExistence type="predicted"/>
<gene>
    <name evidence="1" type="ORF">GIB67_024307</name>
</gene>
<dbReference type="EMBL" id="JACGCM010002329">
    <property type="protein sequence ID" value="KAF6141223.1"/>
    <property type="molecule type" value="Genomic_DNA"/>
</dbReference>
<dbReference type="AlphaFoldDB" id="A0A7J7LF24"/>
<keyword evidence="2" id="KW-1185">Reference proteome</keyword>
<name>A0A7J7LF24_9MAGN</name>